<feature type="domain" description="D-isomer specific 2-hydroxyacid dehydrogenase NAD-binding" evidence="6">
    <location>
        <begin position="130"/>
        <end position="301"/>
    </location>
</feature>
<sequence>MRFLYSVPPDARPAPRTTTETFMTIDILLTQPLPATIDAELSARYTVHRLYAAEQPDALLDRVAPRIRGVVTGGANGLSAALMDRFDALEIVAINGIGTDAVDLERARARGIHVTTTPDVLTDDVADMALGLILMTLRDLGAGERIVRAGRWGKAAQPLATQVTGKRLGIVGLGRVGRAIAQRAQAFRMPVSYFGPREQRDSGYRFVPDLAALARDSDVLVIAASADHGNVLVTADVLAALGPQGFLINVARGKLVDEAALVRALADGTIAGAGLDVFANEPHVPAALLELDRVVVQPHRASATHETREEMGRIVLANLAACFAGQRPPTSVTR</sequence>
<keyword evidence="2 4" id="KW-0560">Oxidoreductase</keyword>
<gene>
    <name evidence="7" type="ordered locus">Bcen_3830</name>
</gene>
<evidence type="ECO:0000256" key="1">
    <source>
        <dbReference type="ARBA" id="ARBA00022857"/>
    </source>
</evidence>
<protein>
    <submittedName>
        <fullName evidence="7">D-isomer specific 2-hydroxyacid dehydrogenase, NAD-binding protein</fullName>
    </submittedName>
</protein>
<dbReference type="PANTHER" id="PTHR10996:SF178">
    <property type="entry name" value="2-HYDROXYACID DEHYDROGENASE YGL185C-RELATED"/>
    <property type="match status" value="1"/>
</dbReference>
<evidence type="ECO:0000259" key="5">
    <source>
        <dbReference type="Pfam" id="PF00389"/>
    </source>
</evidence>
<reference evidence="7" key="1">
    <citation type="submission" date="2006-05" db="EMBL/GenBank/DDBJ databases">
        <title>Complete sequence of chromosome 2 of Burkholderia cenocepacia AU 1054.</title>
        <authorList>
            <consortium name="US DOE Joint Genome Institute"/>
            <person name="Copeland A."/>
            <person name="Lucas S."/>
            <person name="Lapidus A."/>
            <person name="Barry K."/>
            <person name="Detter J.C."/>
            <person name="Glavina del Rio T."/>
            <person name="Hammon N."/>
            <person name="Israni S."/>
            <person name="Dalin E."/>
            <person name="Tice H."/>
            <person name="Pitluck S."/>
            <person name="Chain P."/>
            <person name="Malfatti S."/>
            <person name="Shin M."/>
            <person name="Vergez L."/>
            <person name="Schmutz J."/>
            <person name="Larimer F."/>
            <person name="Land M."/>
            <person name="Hauser L."/>
            <person name="Kyrpides N."/>
            <person name="Lykidis A."/>
            <person name="LiPuma J.J."/>
            <person name="Konstantinidis K."/>
            <person name="Tiedje J.M."/>
            <person name="Richardson P."/>
        </authorList>
    </citation>
    <scope>NUCLEOTIDE SEQUENCE [LARGE SCALE GENOMIC DNA]</scope>
    <source>
        <strain evidence="7">AU 1054</strain>
    </source>
</reference>
<dbReference type="GO" id="GO:0030267">
    <property type="term" value="F:glyoxylate reductase (NADPH) activity"/>
    <property type="evidence" value="ECO:0007669"/>
    <property type="project" value="TreeGrafter"/>
</dbReference>
<proteinExistence type="inferred from homology"/>
<evidence type="ECO:0000256" key="3">
    <source>
        <dbReference type="ARBA" id="ARBA00023027"/>
    </source>
</evidence>
<dbReference type="HOGENOM" id="CLU_019796_1_2_4"/>
<evidence type="ECO:0000259" key="6">
    <source>
        <dbReference type="Pfam" id="PF02826"/>
    </source>
</evidence>
<dbReference type="GO" id="GO:0016618">
    <property type="term" value="F:hydroxypyruvate reductase [NAD(P)H] activity"/>
    <property type="evidence" value="ECO:0007669"/>
    <property type="project" value="TreeGrafter"/>
</dbReference>
<dbReference type="InterPro" id="IPR036291">
    <property type="entry name" value="NAD(P)-bd_dom_sf"/>
</dbReference>
<dbReference type="InterPro" id="IPR050223">
    <property type="entry name" value="D-isomer_2-hydroxyacid_DH"/>
</dbReference>
<dbReference type="GO" id="GO:0051287">
    <property type="term" value="F:NAD binding"/>
    <property type="evidence" value="ECO:0007669"/>
    <property type="project" value="InterPro"/>
</dbReference>
<keyword evidence="1" id="KW-0521">NADP</keyword>
<dbReference type="EMBL" id="CP000379">
    <property type="protein sequence ID" value="ABF78722.1"/>
    <property type="molecule type" value="Genomic_DNA"/>
</dbReference>
<dbReference type="AlphaFoldDB" id="A0A0H2XWU7"/>
<dbReference type="PANTHER" id="PTHR10996">
    <property type="entry name" value="2-HYDROXYACID DEHYDROGENASE-RELATED"/>
    <property type="match status" value="1"/>
</dbReference>
<accession>A0A0H2XWU7</accession>
<comment type="similarity">
    <text evidence="4">Belongs to the D-isomer specific 2-hydroxyacid dehydrogenase family.</text>
</comment>
<dbReference type="SUPFAM" id="SSF52283">
    <property type="entry name" value="Formate/glycerate dehydrogenase catalytic domain-like"/>
    <property type="match status" value="1"/>
</dbReference>
<dbReference type="Pfam" id="PF00389">
    <property type="entry name" value="2-Hacid_dh"/>
    <property type="match status" value="1"/>
</dbReference>
<dbReference type="InterPro" id="IPR006139">
    <property type="entry name" value="D-isomer_2_OHA_DH_cat_dom"/>
</dbReference>
<dbReference type="Gene3D" id="3.40.50.720">
    <property type="entry name" value="NAD(P)-binding Rossmann-like Domain"/>
    <property type="match status" value="2"/>
</dbReference>
<name>A0A0H2XWU7_BURO1</name>
<dbReference type="SUPFAM" id="SSF51735">
    <property type="entry name" value="NAD(P)-binding Rossmann-fold domains"/>
    <property type="match status" value="1"/>
</dbReference>
<evidence type="ECO:0000256" key="4">
    <source>
        <dbReference type="RuleBase" id="RU003719"/>
    </source>
</evidence>
<dbReference type="GO" id="GO:0005829">
    <property type="term" value="C:cytosol"/>
    <property type="evidence" value="ECO:0007669"/>
    <property type="project" value="TreeGrafter"/>
</dbReference>
<feature type="domain" description="D-isomer specific 2-hydroxyacid dehydrogenase catalytic" evidence="5">
    <location>
        <begin position="28"/>
        <end position="332"/>
    </location>
</feature>
<dbReference type="FunFam" id="3.40.50.720:FF:000213">
    <property type="entry name" value="Putative 2-hydroxyacid dehydrogenase"/>
    <property type="match status" value="1"/>
</dbReference>
<dbReference type="CDD" id="cd12156">
    <property type="entry name" value="HPPR"/>
    <property type="match status" value="1"/>
</dbReference>
<organism evidence="7">
    <name type="scientific">Burkholderia orbicola (strain AU 1054)</name>
    <dbReference type="NCBI Taxonomy" id="331271"/>
    <lineage>
        <taxon>Bacteria</taxon>
        <taxon>Pseudomonadati</taxon>
        <taxon>Pseudomonadota</taxon>
        <taxon>Betaproteobacteria</taxon>
        <taxon>Burkholderiales</taxon>
        <taxon>Burkholderiaceae</taxon>
        <taxon>Burkholderia</taxon>
        <taxon>Burkholderia cepacia complex</taxon>
        <taxon>Burkholderia orbicola</taxon>
    </lineage>
</organism>
<keyword evidence="3" id="KW-0520">NAD</keyword>
<dbReference type="InterPro" id="IPR006140">
    <property type="entry name" value="D-isomer_DH_NAD-bd"/>
</dbReference>
<dbReference type="Pfam" id="PF02826">
    <property type="entry name" value="2-Hacid_dh_C"/>
    <property type="match status" value="1"/>
</dbReference>
<evidence type="ECO:0000256" key="2">
    <source>
        <dbReference type="ARBA" id="ARBA00023002"/>
    </source>
</evidence>
<evidence type="ECO:0000313" key="7">
    <source>
        <dbReference type="EMBL" id="ABF78722.1"/>
    </source>
</evidence>